<name>A0A0J6ZDQ8_9MYCO</name>
<evidence type="ECO:0000259" key="2">
    <source>
        <dbReference type="Pfam" id="PF09823"/>
    </source>
</evidence>
<dbReference type="Proteomes" id="UP000036513">
    <property type="component" value="Unassembled WGS sequence"/>
</dbReference>
<dbReference type="STRING" id="37916.MCHLDSM_00773"/>
<organism evidence="3 4">
    <name type="scientific">Mycolicibacterium chlorophenolicum</name>
    <dbReference type="NCBI Taxonomy" id="37916"/>
    <lineage>
        <taxon>Bacteria</taxon>
        <taxon>Bacillati</taxon>
        <taxon>Actinomycetota</taxon>
        <taxon>Actinomycetes</taxon>
        <taxon>Mycobacteriales</taxon>
        <taxon>Mycobacteriaceae</taxon>
        <taxon>Mycolicibacterium</taxon>
    </lineage>
</organism>
<sequence>MQESIQLALRTDDGQVAGELLIANLPGGQGITSSARGDVALREAGIYRYEILTQATNIEVEPRELFDPDDGSLKRGRLRPGQAVGRLRIQVADRATGLTGTADVDVLAVKLDHETEYRQMLTDISAFAAEAVLQGFAPSMLDLAPSELPADLLYLRFAMIAAYLQDPLFEAAIARVTSQPHRTWLSEQEIRPLGSPFPAGAAFRRAVCAPGRRVPWKGGSAKLASLPAALTRDRTEASVDNAANQFVKFALERWRAVALELVDVLRLASLNVESGPLRRGQQIAADVGAQLDEHLAHPLFQEVSSLRRMPTSDQVLLKRAGYREVFRTFAMTESGPTVRIDRGAMTDVFAASQRNIATLYEFWCFLAVADSLGRVCGEDRTARAFKVAGDGISVTMRSGRESKLSWSIRRGDRPLRVDVFFNRTFAGADDRRGSWSQAMRPDCSMRIRPEGSTPSRVPAEELEVWLHFDAKYRVENLLAQLTSAPNSDESSEESTTSGGAKRDDLLKMHAYRDAISRTAGAYVLYPGSEIKDIRRHPGFKEILPGLGAFPLRPSSDGFPSSSLALDQFLSDVLTHVASQVTRDERHRFWTATVHRPGDPNLESHLTADFLEEPPADTDVLLGFVRDPEQREWIGRARQYNIRAGNRVGAVEIGGRELGAKLLLLYENRNKALHVTRAAKLLRWRPATAGDLMATGYPDPRGELYFVADLEFVESLPGWVESIDLELLTVNVRNGAPLVVTWWDVIRAASFDGERGTSK</sequence>
<comment type="caution">
    <text evidence="3">The sequence shown here is derived from an EMBL/GenBank/DDBJ whole genome shotgun (WGS) entry which is preliminary data.</text>
</comment>
<proteinExistence type="predicted"/>
<dbReference type="EMBL" id="JYNL01000008">
    <property type="protein sequence ID" value="KMO82891.1"/>
    <property type="molecule type" value="Genomic_DNA"/>
</dbReference>
<feature type="domain" description="DUF2357" evidence="2">
    <location>
        <begin position="76"/>
        <end position="329"/>
    </location>
</feature>
<dbReference type="InterPro" id="IPR018633">
    <property type="entry name" value="DUF2357"/>
</dbReference>
<feature type="region of interest" description="Disordered" evidence="1">
    <location>
        <begin position="483"/>
        <end position="502"/>
    </location>
</feature>
<dbReference type="PATRIC" id="fig|37916.4.peg.829"/>
<accession>A0A0J6ZDQ8</accession>
<dbReference type="Pfam" id="PF09823">
    <property type="entry name" value="DUF2357"/>
    <property type="match status" value="1"/>
</dbReference>
<evidence type="ECO:0000313" key="4">
    <source>
        <dbReference type="Proteomes" id="UP000036513"/>
    </source>
</evidence>
<protein>
    <recommendedName>
        <fullName evidence="2">DUF2357 domain-containing protein</fullName>
    </recommendedName>
</protein>
<dbReference type="AlphaFoldDB" id="A0A0J6ZDQ8"/>
<reference evidence="3 4" key="1">
    <citation type="journal article" date="2015" name="Genome Biol. Evol.">
        <title>Characterization of Three Mycobacterium spp. with Potential Use in Bioremediation by Genome Sequencing and Comparative Genomics.</title>
        <authorList>
            <person name="Das S."/>
            <person name="Pettersson B.M."/>
            <person name="Behra P.R."/>
            <person name="Ramesh M."/>
            <person name="Dasgupta S."/>
            <person name="Bhattacharya A."/>
            <person name="Kirsebom L.A."/>
        </authorList>
    </citation>
    <scope>NUCLEOTIDE SEQUENCE [LARGE SCALE GENOMIC DNA]</scope>
    <source>
        <strain evidence="3 4">DSM 43826</strain>
    </source>
</reference>
<evidence type="ECO:0000256" key="1">
    <source>
        <dbReference type="SAM" id="MobiDB-lite"/>
    </source>
</evidence>
<dbReference type="InterPro" id="IPR007505">
    <property type="entry name" value="PDDEXK_7"/>
</dbReference>
<dbReference type="RefSeq" id="WP_048468947.1">
    <property type="nucleotide sequence ID" value="NZ_JYNL01000008.1"/>
</dbReference>
<gene>
    <name evidence="3" type="ORF">MCHLDSM_00773</name>
</gene>
<evidence type="ECO:0000313" key="3">
    <source>
        <dbReference type="EMBL" id="KMO82891.1"/>
    </source>
</evidence>
<dbReference type="Pfam" id="PF04411">
    <property type="entry name" value="PDDEXK_7"/>
    <property type="match status" value="1"/>
</dbReference>
<keyword evidence="4" id="KW-1185">Reference proteome</keyword>